<evidence type="ECO:0000259" key="1">
    <source>
        <dbReference type="Pfam" id="PF16087"/>
    </source>
</evidence>
<feature type="domain" description="DUF4817" evidence="1">
    <location>
        <begin position="516"/>
        <end position="552"/>
    </location>
</feature>
<evidence type="ECO:0000313" key="3">
    <source>
        <dbReference type="Proteomes" id="UP001148838"/>
    </source>
</evidence>
<reference evidence="2 3" key="1">
    <citation type="journal article" date="2022" name="Allergy">
        <title>Genome assembly and annotation of Periplaneta americana reveal a comprehensive cockroach allergen profile.</title>
        <authorList>
            <person name="Wang L."/>
            <person name="Xiong Q."/>
            <person name="Saelim N."/>
            <person name="Wang L."/>
            <person name="Nong W."/>
            <person name="Wan A.T."/>
            <person name="Shi M."/>
            <person name="Liu X."/>
            <person name="Cao Q."/>
            <person name="Hui J.H.L."/>
            <person name="Sookrung N."/>
            <person name="Leung T.F."/>
            <person name="Tungtrongchitr A."/>
            <person name="Tsui S.K.W."/>
        </authorList>
    </citation>
    <scope>NUCLEOTIDE SEQUENCE [LARGE SCALE GENOMIC DNA]</scope>
    <source>
        <strain evidence="2">PWHHKU_190912</strain>
    </source>
</reference>
<keyword evidence="3" id="KW-1185">Reference proteome</keyword>
<sequence length="971" mass="110764">MSMRPLQPRESFKYSVTAAVVGSSEQAPTFRLLSRSRNIPCAARYCEPATAGQVSSSESEHCYFGTGGSDLLFIFATVPRESEHTLCHAVLRARNSWQVSSSESEHCYFGTGEGKTLLKTFMCNIERIPSLSAEQSDGITVFRISIMTSLMLHRFAPVPSACRGGGSLHQPPSVNLIGSCIGGNWQTNDIVHCCIMASSTDNNLYSRHDSHRTFSSFVPISLQRDVIVVHRSAVVLARSSRNILSSVYTKTLNIVSKRNQIRSFDLDQCQKWMLDRYERKLYLKARFAQQDLFTSGRLVFWRENTAVYIFVPTRFTILIFRFENSLRLQTMRSLQVATYRDGLVYPVRVESSGSEPLHWKEGSSFVIGNHIFYGVVYADGVLTARLRGCRSRVNHGTSHTFWLRVIYGLSTTSKYVPAVGRWARWNHAARLWTATQARVAYYGFCYGANNMERTIVRLEKHGDLRSIRDPRVRPIGDGRQEDVLALFREISNYYIERRTQDEKSSFTCGIIDPVSSVIVTQRAFRQHFDIHQNDSVPSSNTIFLWVRNFRETACATKKKPPGKQRTVRTPENVERVRHAVLRSPRRSAVKQASAVGISDRSVRRILHMDLHFHPYKIVTVQELSERDKRTRSVCCNELLTTVNDQVLNQLLMTDEANFHVCGYVNTHNCRFWASDNPQEMHERPLHSEKVVVWCGVASFGIIGPYFFEDGEGRAVTVTSQRYINMLQTFLAPELRQRVIADVTWFQQDGATAHTSRASMGGLREMFGARVILHRVEVQWPPRSPDLNACDYFLWGYLKSRVYQDRPRTNQDLKRNIRTEVAAISPDVLQRVMRSLPLRLQECADNDGHHLRNTIFKKFLCRTLHIQKCTFCILPTPVFLITLNEMSAARCGILRILSSDNSELSLRFAVHRIFRQNVMPLVYIPTPGQADKQTSVRQADVVVNPFIGVRVGEHNAVREIIPNAAIIHSLIH</sequence>
<proteinExistence type="predicted"/>
<organism evidence="2 3">
    <name type="scientific">Periplaneta americana</name>
    <name type="common">American cockroach</name>
    <name type="synonym">Blatta americana</name>
    <dbReference type="NCBI Taxonomy" id="6978"/>
    <lineage>
        <taxon>Eukaryota</taxon>
        <taxon>Metazoa</taxon>
        <taxon>Ecdysozoa</taxon>
        <taxon>Arthropoda</taxon>
        <taxon>Hexapoda</taxon>
        <taxon>Insecta</taxon>
        <taxon>Pterygota</taxon>
        <taxon>Neoptera</taxon>
        <taxon>Polyneoptera</taxon>
        <taxon>Dictyoptera</taxon>
        <taxon>Blattodea</taxon>
        <taxon>Blattoidea</taxon>
        <taxon>Blattidae</taxon>
        <taxon>Blattinae</taxon>
        <taxon>Periplaneta</taxon>
    </lineage>
</organism>
<dbReference type="PANTHER" id="PTHR47326:SF1">
    <property type="entry name" value="HTH PSQ-TYPE DOMAIN-CONTAINING PROTEIN"/>
    <property type="match status" value="1"/>
</dbReference>
<gene>
    <name evidence="2" type="ORF">ANN_17583</name>
</gene>
<dbReference type="Proteomes" id="UP001148838">
    <property type="component" value="Unassembled WGS sequence"/>
</dbReference>
<dbReference type="InterPro" id="IPR032135">
    <property type="entry name" value="DUF4817"/>
</dbReference>
<evidence type="ECO:0000313" key="2">
    <source>
        <dbReference type="EMBL" id="KAJ4437439.1"/>
    </source>
</evidence>
<dbReference type="Gene3D" id="3.30.420.10">
    <property type="entry name" value="Ribonuclease H-like superfamily/Ribonuclease H"/>
    <property type="match status" value="1"/>
</dbReference>
<accession>A0ABQ8STD0</accession>
<dbReference type="EMBL" id="JAJSOF020000021">
    <property type="protein sequence ID" value="KAJ4437439.1"/>
    <property type="molecule type" value="Genomic_DNA"/>
</dbReference>
<dbReference type="PANTHER" id="PTHR47326">
    <property type="entry name" value="TRANSPOSABLE ELEMENT TC3 TRANSPOSASE-LIKE PROTEIN"/>
    <property type="match status" value="1"/>
</dbReference>
<comment type="caution">
    <text evidence="2">The sequence shown here is derived from an EMBL/GenBank/DDBJ whole genome shotgun (WGS) entry which is preliminary data.</text>
</comment>
<dbReference type="Pfam" id="PF16087">
    <property type="entry name" value="DUF4817"/>
    <property type="match status" value="1"/>
</dbReference>
<name>A0ABQ8STD0_PERAM</name>
<protein>
    <recommendedName>
        <fullName evidence="1">DUF4817 domain-containing protein</fullName>
    </recommendedName>
</protein>
<dbReference type="InterPro" id="IPR036397">
    <property type="entry name" value="RNaseH_sf"/>
</dbReference>